<dbReference type="Pfam" id="PF01814">
    <property type="entry name" value="Hemerythrin"/>
    <property type="match status" value="1"/>
</dbReference>
<keyword evidence="2" id="KW-0963">Cytoplasm</keyword>
<dbReference type="NCBIfam" id="NF008221">
    <property type="entry name" value="PRK10992.1"/>
    <property type="match status" value="1"/>
</dbReference>
<keyword evidence="7" id="KW-1185">Reference proteome</keyword>
<dbReference type="GO" id="GO:0046872">
    <property type="term" value="F:metal ion binding"/>
    <property type="evidence" value="ECO:0007669"/>
    <property type="project" value="UniProtKB-KW"/>
</dbReference>
<dbReference type="Gene3D" id="1.20.120.520">
    <property type="entry name" value="nmb1532 protein domain like"/>
    <property type="match status" value="1"/>
</dbReference>
<evidence type="ECO:0000256" key="3">
    <source>
        <dbReference type="ARBA" id="ARBA00022723"/>
    </source>
</evidence>
<dbReference type="AlphaFoldDB" id="A0A1M2UVQ3"/>
<keyword evidence="3" id="KW-0479">Metal-binding</keyword>
<dbReference type="InterPro" id="IPR019903">
    <property type="entry name" value="RIC_family"/>
</dbReference>
<comment type="caution">
    <text evidence="6">The sequence shown here is derived from an EMBL/GenBank/DDBJ whole genome shotgun (WGS) entry which is preliminary data.</text>
</comment>
<feature type="domain" description="Hemerythrin-like" evidence="5">
    <location>
        <begin position="78"/>
        <end position="215"/>
    </location>
</feature>
<evidence type="ECO:0000259" key="5">
    <source>
        <dbReference type="Pfam" id="PF01814"/>
    </source>
</evidence>
<dbReference type="NCBIfam" id="TIGR03652">
    <property type="entry name" value="FeS_repair_RIC"/>
    <property type="match status" value="1"/>
</dbReference>
<evidence type="ECO:0000313" key="7">
    <source>
        <dbReference type="Proteomes" id="UP000183986"/>
    </source>
</evidence>
<keyword evidence="4" id="KW-0408">Iron</keyword>
<name>A0A1M2UVQ3_MARNT</name>
<sequence>MNLTNLPLGQLARDIPGASAVLHRHKLDFCCNGDASLMAAATAKGLDPNAIASQLSALQARTDQATPEEQTSNEALIEHILTRFHDVHREQLPELIRLAQRVERVHSKHPRCPSGLGAHLENMQNELESHMQKEEQILFPMIARGITGMAAAPVSVMRNEHEDHGAALAEIHSLTFNLTLPEGACNTWRALYLGLTELENDLMEHIHLENNVLFHRVDGLLGGAQRG</sequence>
<accession>A0A1M2UVQ3</accession>
<protein>
    <submittedName>
        <fullName evidence="6">Iron-sulfur cluster repair di-iron protein</fullName>
    </submittedName>
</protein>
<dbReference type="OrthoDB" id="9797132at2"/>
<dbReference type="GeneID" id="94724906"/>
<dbReference type="InterPro" id="IPR012312">
    <property type="entry name" value="Hemerythrin-like"/>
</dbReference>
<dbReference type="PANTHER" id="PTHR36438:SF1">
    <property type="entry name" value="IRON-SULFUR CLUSTER REPAIR PROTEIN YTFE"/>
    <property type="match status" value="1"/>
</dbReference>
<comment type="subcellular location">
    <subcellularLocation>
        <location evidence="1">Cytoplasm</location>
    </subcellularLocation>
</comment>
<dbReference type="Proteomes" id="UP000183986">
    <property type="component" value="Unassembled WGS sequence"/>
</dbReference>
<proteinExistence type="predicted"/>
<dbReference type="Pfam" id="PF04405">
    <property type="entry name" value="ScdA_N"/>
    <property type="match status" value="1"/>
</dbReference>
<dbReference type="EMBL" id="MPKY01000001">
    <property type="protein sequence ID" value="OJS99431.1"/>
    <property type="molecule type" value="Genomic_DNA"/>
</dbReference>
<dbReference type="RefSeq" id="WP_072676453.1">
    <property type="nucleotide sequence ID" value="NZ_MPKY01000001.1"/>
</dbReference>
<evidence type="ECO:0000256" key="1">
    <source>
        <dbReference type="ARBA" id="ARBA00004496"/>
    </source>
</evidence>
<organism evidence="6 7">
    <name type="scientific">Marinobacter nauticus</name>
    <name type="common">Marinobacter hydrocarbonoclasticus</name>
    <name type="synonym">Marinobacter aquaeolei</name>
    <dbReference type="NCBI Taxonomy" id="2743"/>
    <lineage>
        <taxon>Bacteria</taxon>
        <taxon>Pseudomonadati</taxon>
        <taxon>Pseudomonadota</taxon>
        <taxon>Gammaproteobacteria</taxon>
        <taxon>Pseudomonadales</taxon>
        <taxon>Marinobacteraceae</taxon>
        <taxon>Marinobacter</taxon>
    </lineage>
</organism>
<dbReference type="PANTHER" id="PTHR36438">
    <property type="entry name" value="IRON-SULFUR CLUSTER REPAIR PROTEIN YTFE"/>
    <property type="match status" value="1"/>
</dbReference>
<reference evidence="6" key="1">
    <citation type="submission" date="2016-11" db="EMBL/GenBank/DDBJ databases">
        <title>Draft Genome Sequence of Marinobacter hydrocarbonoclasticus strain STW2, a polyaromatic aromatic hydrocarbon degrading and denitrifying bacterium from rhizosphere of Seagrass Enhalus acodoides.</title>
        <authorList>
            <person name="Ling J."/>
            <person name="Dong J."/>
        </authorList>
    </citation>
    <scope>NUCLEOTIDE SEQUENCE [LARGE SCALE GENOMIC DNA]</scope>
    <source>
        <strain evidence="6">STW2</strain>
    </source>
</reference>
<gene>
    <name evidence="6" type="ORF">BEE62_04630</name>
</gene>
<evidence type="ECO:0000313" key="6">
    <source>
        <dbReference type="EMBL" id="OJS99431.1"/>
    </source>
</evidence>
<evidence type="ECO:0000256" key="4">
    <source>
        <dbReference type="ARBA" id="ARBA00023004"/>
    </source>
</evidence>
<dbReference type="GO" id="GO:0005737">
    <property type="term" value="C:cytoplasm"/>
    <property type="evidence" value="ECO:0007669"/>
    <property type="project" value="UniProtKB-SubCell"/>
</dbReference>
<evidence type="ECO:0000256" key="2">
    <source>
        <dbReference type="ARBA" id="ARBA00022490"/>
    </source>
</evidence>